<dbReference type="Proteomes" id="UP000289326">
    <property type="component" value="Chromosome"/>
</dbReference>
<name>A0A4P6MPI1_9BACT</name>
<dbReference type="EMBL" id="CP034841">
    <property type="protein sequence ID" value="QBF34646.1"/>
    <property type="molecule type" value="Genomic_DNA"/>
</dbReference>
<proteinExistence type="predicted"/>
<protein>
    <submittedName>
        <fullName evidence="1">Uncharacterized protein</fullName>
    </submittedName>
</protein>
<dbReference type="KEGG" id="mphi:EG856_01775"/>
<evidence type="ECO:0000313" key="1">
    <source>
        <dbReference type="EMBL" id="QBF34646.1"/>
    </source>
</evidence>
<gene>
    <name evidence="1" type="ORF">EG856_01775</name>
</gene>
<accession>A0A4P6MPI1</accession>
<reference evidence="1 2" key="1">
    <citation type="submission" date="2019-01" db="EMBL/GenBank/DDBJ databases">
        <title>Complete sequence and annotation of the Mycoplasma phocirhinis strain 852T genome.</title>
        <authorList>
            <person name="Frasca S.Jr."/>
            <person name="Kutish G.F."/>
            <person name="Castellanos Gell J."/>
            <person name="Michaels D.L."/>
            <person name="Brown D.R."/>
        </authorList>
    </citation>
    <scope>NUCLEOTIDE SEQUENCE [LARGE SCALE GENOMIC DNA]</scope>
    <source>
        <strain evidence="1 2">852</strain>
    </source>
</reference>
<dbReference type="OrthoDB" id="401237at2"/>
<organism evidence="1 2">
    <name type="scientific">Mycoplasmopsis phocirhinis</name>
    <dbReference type="NCBI Taxonomy" id="142650"/>
    <lineage>
        <taxon>Bacteria</taxon>
        <taxon>Bacillati</taxon>
        <taxon>Mycoplasmatota</taxon>
        <taxon>Mycoplasmoidales</taxon>
        <taxon>Metamycoplasmataceae</taxon>
        <taxon>Mycoplasmopsis</taxon>
    </lineage>
</organism>
<dbReference type="RefSeq" id="WP_130429423.1">
    <property type="nucleotide sequence ID" value="NZ_CP034841.1"/>
</dbReference>
<sequence length="437" mass="49393">MNLIKFLNTINVSTAPISLTTNVTHQTKIEQSEQQKYLDIINQVLIEQEDVVKTFALNFNEKFSAKKNLEAIPNELKYELFKKLANKTVELGLINVEQKNKIILDKQNFKNFDKNLHKTFINTINTIKQDNKKNNKEIKSYYKRIKTDIQNKFAVNDDGEISSKNIEQTISNLSELVKNINEYILKNVNIAKNLLIASTTLYSASFLAAAASSVLLLISPFSSGLSIAPIPWLSLGSTALALAASSCKIAYHNTIKTINEFKHIQSILSQYKLMTIGELTSKLVSAVVSGTILKYGIIQTIFSKNISSLTPYLNFFKMMSSAFEIIRNTEQIQQINSIGNQIRNEVISLVDMLSNMKKVKWIVINETPLDKPYNQGGVGGVNTHFKNIETGEIRTLEQFLSLSNFELSSYGFKKVKHPKTGYYIRTLPNKIKWDNLG</sequence>
<keyword evidence="2" id="KW-1185">Reference proteome</keyword>
<dbReference type="AlphaFoldDB" id="A0A4P6MPI1"/>
<evidence type="ECO:0000313" key="2">
    <source>
        <dbReference type="Proteomes" id="UP000289326"/>
    </source>
</evidence>